<comment type="caution">
    <text evidence="1">The sequence shown here is derived from an EMBL/GenBank/DDBJ whole genome shotgun (WGS) entry which is preliminary data.</text>
</comment>
<reference evidence="1" key="1">
    <citation type="journal article" date="2022" name="Plant J.">
        <title>Strategies of tolerance reflected in two North American maple genomes.</title>
        <authorList>
            <person name="McEvoy S.L."/>
            <person name="Sezen U.U."/>
            <person name="Trouern-Trend A."/>
            <person name="McMahon S.M."/>
            <person name="Schaberg P.G."/>
            <person name="Yang J."/>
            <person name="Wegrzyn J.L."/>
            <person name="Swenson N.G."/>
        </authorList>
    </citation>
    <scope>NUCLEOTIDE SEQUENCE</scope>
    <source>
        <strain evidence="1">91603</strain>
    </source>
</reference>
<proteinExistence type="predicted"/>
<evidence type="ECO:0000313" key="2">
    <source>
        <dbReference type="Proteomes" id="UP001064489"/>
    </source>
</evidence>
<dbReference type="EMBL" id="JAJSOW010000105">
    <property type="protein sequence ID" value="KAI9164815.1"/>
    <property type="molecule type" value="Genomic_DNA"/>
</dbReference>
<evidence type="ECO:0000313" key="1">
    <source>
        <dbReference type="EMBL" id="KAI9164815.1"/>
    </source>
</evidence>
<name>A0AAD5IH55_ACENE</name>
<dbReference type="Proteomes" id="UP001064489">
    <property type="component" value="Chromosome 10"/>
</dbReference>
<keyword evidence="2" id="KW-1185">Reference proteome</keyword>
<reference evidence="1" key="2">
    <citation type="submission" date="2023-02" db="EMBL/GenBank/DDBJ databases">
        <authorList>
            <person name="Swenson N.G."/>
            <person name="Wegrzyn J.L."/>
            <person name="Mcevoy S.L."/>
        </authorList>
    </citation>
    <scope>NUCLEOTIDE SEQUENCE</scope>
    <source>
        <strain evidence="1">91603</strain>
        <tissue evidence="1">Leaf</tissue>
    </source>
</reference>
<dbReference type="PANTHER" id="PTHR33116">
    <property type="entry name" value="REVERSE TRANSCRIPTASE ZINC-BINDING DOMAIN-CONTAINING PROTEIN-RELATED-RELATED"/>
    <property type="match status" value="1"/>
</dbReference>
<sequence>MAEASVHSELDVLLRRHECFYRDRSRLRWLRDGDWNTSFFHASIKRRQYRNTILTLSINGVLSEDRPTIMDHIISYYFGLFSSDVSRVGRDLSIIDDVIPSLVTAAYNAFLTSVSSADDIHDAVFAMDAAFARGPDGFSGSFFKDVGMFVNVLQKKCYEGNLAMKIDIHGILRSSRLSVLFNGVPEGYFCCSRGVRQGDPLSPLLFGTQKNLKHIMGAFRDYGDISGQLVNWGVLLFRGKPRKAVLRLITDKILSKFTKWKGKSLSLAGRATLIRSVITGSFVHSFMIYKWPSSLLSLINRKLRNFLWTGSFEETKLVRVAWDRCCRPYS</sequence>
<gene>
    <name evidence="1" type="ORF">LWI28_002606</name>
</gene>
<dbReference type="AlphaFoldDB" id="A0AAD5IH55"/>
<dbReference type="PANTHER" id="PTHR33116:SF78">
    <property type="entry name" value="OS12G0587133 PROTEIN"/>
    <property type="match status" value="1"/>
</dbReference>
<evidence type="ECO:0008006" key="3">
    <source>
        <dbReference type="Google" id="ProtNLM"/>
    </source>
</evidence>
<organism evidence="1 2">
    <name type="scientific">Acer negundo</name>
    <name type="common">Box elder</name>
    <dbReference type="NCBI Taxonomy" id="4023"/>
    <lineage>
        <taxon>Eukaryota</taxon>
        <taxon>Viridiplantae</taxon>
        <taxon>Streptophyta</taxon>
        <taxon>Embryophyta</taxon>
        <taxon>Tracheophyta</taxon>
        <taxon>Spermatophyta</taxon>
        <taxon>Magnoliopsida</taxon>
        <taxon>eudicotyledons</taxon>
        <taxon>Gunneridae</taxon>
        <taxon>Pentapetalae</taxon>
        <taxon>rosids</taxon>
        <taxon>malvids</taxon>
        <taxon>Sapindales</taxon>
        <taxon>Sapindaceae</taxon>
        <taxon>Hippocastanoideae</taxon>
        <taxon>Acereae</taxon>
        <taxon>Acer</taxon>
    </lineage>
</organism>
<protein>
    <recommendedName>
        <fullName evidence="3">Reverse transcriptase</fullName>
    </recommendedName>
</protein>
<accession>A0AAD5IH55</accession>